<proteinExistence type="predicted"/>
<sequence length="84" mass="9166">MQDTKRCTGGLPLSLKPSALLALPPPGQATGTRPCTGLSAVYRREHVRINEQTERAAEARAGARAGVHGERADKFSLQLTRWER</sequence>
<reference evidence="1" key="1">
    <citation type="journal article" date="2023" name="Science">
        <title>Genome structures resolve the early diversification of teleost fishes.</title>
        <authorList>
            <person name="Parey E."/>
            <person name="Louis A."/>
            <person name="Montfort J."/>
            <person name="Bouchez O."/>
            <person name="Roques C."/>
            <person name="Iampietro C."/>
            <person name="Lluch J."/>
            <person name="Castinel A."/>
            <person name="Donnadieu C."/>
            <person name="Desvignes T."/>
            <person name="Floi Bucao C."/>
            <person name="Jouanno E."/>
            <person name="Wen M."/>
            <person name="Mejri S."/>
            <person name="Dirks R."/>
            <person name="Jansen H."/>
            <person name="Henkel C."/>
            <person name="Chen W.J."/>
            <person name="Zahm M."/>
            <person name="Cabau C."/>
            <person name="Klopp C."/>
            <person name="Thompson A.W."/>
            <person name="Robinson-Rechavi M."/>
            <person name="Braasch I."/>
            <person name="Lecointre G."/>
            <person name="Bobe J."/>
            <person name="Postlethwait J.H."/>
            <person name="Berthelot C."/>
            <person name="Roest Crollius H."/>
            <person name="Guiguen Y."/>
        </authorList>
    </citation>
    <scope>NUCLEOTIDE SEQUENCE</scope>
    <source>
        <strain evidence="1">NC1722</strain>
    </source>
</reference>
<name>A0AAD7WJG6_9TELE</name>
<protein>
    <submittedName>
        <fullName evidence="1">Uncharacterized protein</fullName>
    </submittedName>
</protein>
<gene>
    <name evidence="1" type="ORF">AAFF_G00415710</name>
</gene>
<evidence type="ECO:0000313" key="2">
    <source>
        <dbReference type="Proteomes" id="UP001221898"/>
    </source>
</evidence>
<accession>A0AAD7WJG6</accession>
<dbReference type="AlphaFoldDB" id="A0AAD7WJG6"/>
<dbReference type="Proteomes" id="UP001221898">
    <property type="component" value="Unassembled WGS sequence"/>
</dbReference>
<keyword evidence="2" id="KW-1185">Reference proteome</keyword>
<organism evidence="1 2">
    <name type="scientific">Aldrovandia affinis</name>
    <dbReference type="NCBI Taxonomy" id="143900"/>
    <lineage>
        <taxon>Eukaryota</taxon>
        <taxon>Metazoa</taxon>
        <taxon>Chordata</taxon>
        <taxon>Craniata</taxon>
        <taxon>Vertebrata</taxon>
        <taxon>Euteleostomi</taxon>
        <taxon>Actinopterygii</taxon>
        <taxon>Neopterygii</taxon>
        <taxon>Teleostei</taxon>
        <taxon>Notacanthiformes</taxon>
        <taxon>Halosauridae</taxon>
        <taxon>Aldrovandia</taxon>
    </lineage>
</organism>
<comment type="caution">
    <text evidence="1">The sequence shown here is derived from an EMBL/GenBank/DDBJ whole genome shotgun (WGS) entry which is preliminary data.</text>
</comment>
<dbReference type="EMBL" id="JAINUG010000085">
    <property type="protein sequence ID" value="KAJ8399192.1"/>
    <property type="molecule type" value="Genomic_DNA"/>
</dbReference>
<evidence type="ECO:0000313" key="1">
    <source>
        <dbReference type="EMBL" id="KAJ8399192.1"/>
    </source>
</evidence>